<accession>A0A0Q3L0F2</accession>
<gene>
    <name evidence="2" type="ORF">ARD30_14945</name>
    <name evidence="3" type="ORF">SAMN05660750_04366</name>
</gene>
<evidence type="ECO:0000313" key="3">
    <source>
        <dbReference type="EMBL" id="SKC11539.1"/>
    </source>
</evidence>
<dbReference type="Gene3D" id="3.30.1540.10">
    <property type="entry name" value="formyl-coa transferase, domain 3"/>
    <property type="match status" value="1"/>
</dbReference>
<protein>
    <submittedName>
        <fullName evidence="2">Carnitine dehydratase</fullName>
    </submittedName>
    <submittedName>
        <fullName evidence="3">Crotonobetainyl-CoA:carnitine CoA-transferase CaiB</fullName>
    </submittedName>
</protein>
<dbReference type="EMBL" id="FUYX01000015">
    <property type="protein sequence ID" value="SKC11539.1"/>
    <property type="molecule type" value="Genomic_DNA"/>
</dbReference>
<dbReference type="OrthoDB" id="9806585at2"/>
<sequence>MTVARGGPLAGVKVVEIAGIGPAPMAAMLLSDLGADVIIIDRLEPSGLGIEKPTRFDVTRRGRRSVALDLKRPEAIACALELIDQADALIEGFRPGTMERLGLGPEICLVRNPRLVYGRVTGWGQDGPLAKAAGHDLNYIALSGALSAIGRAGQAPSVPLNLIGDYGGGAMLLAFGIVCALLEAGRSGKGQVVDAAMVEGSATLMASLFGLAAAGIHRPERGTNLLDSGAPHYETYACADGGWIAIAPIEKKFRDDLLRRIGFDPAGFPDVDDRASWPHARELLRRRFAERSRAAWCEVLEGTDACFAPVLSLAEAPEHDQAKARASFVVIDGVVQPAPQPRFSRTPPAAPTAARAPGMGGRAALAEWGLPTALIDRLQAAGALRAAADIPEANGTAGAR</sequence>
<feature type="compositionally biased region" description="Low complexity" evidence="1">
    <location>
        <begin position="345"/>
        <end position="357"/>
    </location>
</feature>
<dbReference type="AlphaFoldDB" id="A0A0Q3L0F2"/>
<dbReference type="STRING" id="53254.SAMN05660750_04366"/>
<proteinExistence type="predicted"/>
<keyword evidence="4" id="KW-1185">Reference proteome</keyword>
<dbReference type="SUPFAM" id="SSF89796">
    <property type="entry name" value="CoA-transferase family III (CaiB/BaiF)"/>
    <property type="match status" value="1"/>
</dbReference>
<evidence type="ECO:0000313" key="5">
    <source>
        <dbReference type="Proteomes" id="UP000190130"/>
    </source>
</evidence>
<dbReference type="PANTHER" id="PTHR48228:SF5">
    <property type="entry name" value="ALPHA-METHYLACYL-COA RACEMASE"/>
    <property type="match status" value="1"/>
</dbReference>
<reference evidence="3 5" key="2">
    <citation type="submission" date="2017-02" db="EMBL/GenBank/DDBJ databases">
        <authorList>
            <person name="Peterson S.W."/>
        </authorList>
    </citation>
    <scope>NUCLEOTIDE SEQUENCE [LARGE SCALE GENOMIC DNA]</scope>
    <source>
        <strain evidence="3 5">DSM 9653</strain>
    </source>
</reference>
<dbReference type="Proteomes" id="UP000051562">
    <property type="component" value="Unassembled WGS sequence"/>
</dbReference>
<dbReference type="GO" id="GO:0016740">
    <property type="term" value="F:transferase activity"/>
    <property type="evidence" value="ECO:0007669"/>
    <property type="project" value="UniProtKB-KW"/>
</dbReference>
<dbReference type="EMBL" id="LMAR01000042">
    <property type="protein sequence ID" value="KQK30148.1"/>
    <property type="molecule type" value="Genomic_DNA"/>
</dbReference>
<name>A0A0Q3L0F2_9HYPH</name>
<evidence type="ECO:0000313" key="4">
    <source>
        <dbReference type="Proteomes" id="UP000051562"/>
    </source>
</evidence>
<dbReference type="PANTHER" id="PTHR48228">
    <property type="entry name" value="SUCCINYL-COA--D-CITRAMALATE COA-TRANSFERASE"/>
    <property type="match status" value="1"/>
</dbReference>
<dbReference type="InterPro" id="IPR003673">
    <property type="entry name" value="CoA-Trfase_fam_III"/>
</dbReference>
<dbReference type="InterPro" id="IPR023606">
    <property type="entry name" value="CoA-Trfase_III_dom_1_sf"/>
</dbReference>
<organism evidence="2 4">
    <name type="scientific">Bosea thiooxidans</name>
    <dbReference type="NCBI Taxonomy" id="53254"/>
    <lineage>
        <taxon>Bacteria</taxon>
        <taxon>Pseudomonadati</taxon>
        <taxon>Pseudomonadota</taxon>
        <taxon>Alphaproteobacteria</taxon>
        <taxon>Hyphomicrobiales</taxon>
        <taxon>Boseaceae</taxon>
        <taxon>Bosea</taxon>
    </lineage>
</organism>
<evidence type="ECO:0000313" key="2">
    <source>
        <dbReference type="EMBL" id="KQK30148.1"/>
    </source>
</evidence>
<feature type="region of interest" description="Disordered" evidence="1">
    <location>
        <begin position="339"/>
        <end position="358"/>
    </location>
</feature>
<dbReference type="Proteomes" id="UP000190130">
    <property type="component" value="Unassembled WGS sequence"/>
</dbReference>
<keyword evidence="3" id="KW-0808">Transferase</keyword>
<reference evidence="2 4" key="1">
    <citation type="submission" date="2015-10" db="EMBL/GenBank/DDBJ databases">
        <title>Draft genome of Bosea thiooxidans.</title>
        <authorList>
            <person name="Wang X."/>
        </authorList>
    </citation>
    <scope>NUCLEOTIDE SEQUENCE [LARGE SCALE GENOMIC DNA]</scope>
    <source>
        <strain evidence="2 4">CGMCC 9174</strain>
    </source>
</reference>
<dbReference type="Gene3D" id="3.40.50.10540">
    <property type="entry name" value="Crotonobetainyl-coa:carnitine coa-transferase, domain 1"/>
    <property type="match status" value="1"/>
</dbReference>
<dbReference type="RefSeq" id="WP_055728551.1">
    <property type="nucleotide sequence ID" value="NZ_FUYX01000015.1"/>
</dbReference>
<evidence type="ECO:0000256" key="1">
    <source>
        <dbReference type="SAM" id="MobiDB-lite"/>
    </source>
</evidence>
<dbReference type="Pfam" id="PF02515">
    <property type="entry name" value="CoA_transf_3"/>
    <property type="match status" value="1"/>
</dbReference>
<dbReference type="InterPro" id="IPR044855">
    <property type="entry name" value="CoA-Trfase_III_dom3_sf"/>
</dbReference>
<dbReference type="InterPro" id="IPR050509">
    <property type="entry name" value="CoA-transferase_III"/>
</dbReference>